<dbReference type="EMBL" id="CADIKH010000139">
    <property type="protein sequence ID" value="CAB3774612.1"/>
    <property type="molecule type" value="Genomic_DNA"/>
</dbReference>
<reference evidence="2 3" key="1">
    <citation type="submission" date="2020-04" db="EMBL/GenBank/DDBJ databases">
        <authorList>
            <person name="De Canck E."/>
        </authorList>
    </citation>
    <scope>NUCLEOTIDE SEQUENCE [LARGE SCALE GENOMIC DNA]</scope>
    <source>
        <strain evidence="2 3">LMG 29542</strain>
    </source>
</reference>
<name>A0A6J5FAB4_9BURK</name>
<feature type="region of interest" description="Disordered" evidence="1">
    <location>
        <begin position="1"/>
        <end position="55"/>
    </location>
</feature>
<feature type="compositionally biased region" description="Polar residues" evidence="1">
    <location>
        <begin position="1"/>
        <end position="21"/>
    </location>
</feature>
<dbReference type="RefSeq" id="WP_175233149.1">
    <property type="nucleotide sequence ID" value="NZ_CADIKH010000139.1"/>
</dbReference>
<organism evidence="2 3">
    <name type="scientific">Paraburkholderia humisilvae</name>
    <dbReference type="NCBI Taxonomy" id="627669"/>
    <lineage>
        <taxon>Bacteria</taxon>
        <taxon>Pseudomonadati</taxon>
        <taxon>Pseudomonadota</taxon>
        <taxon>Betaproteobacteria</taxon>
        <taxon>Burkholderiales</taxon>
        <taxon>Burkholderiaceae</taxon>
        <taxon>Paraburkholderia</taxon>
    </lineage>
</organism>
<dbReference type="Proteomes" id="UP000494363">
    <property type="component" value="Unassembled WGS sequence"/>
</dbReference>
<protein>
    <submittedName>
        <fullName evidence="2">Uncharacterized protein</fullName>
    </submittedName>
</protein>
<accession>A0A6J5FAB4</accession>
<evidence type="ECO:0000256" key="1">
    <source>
        <dbReference type="SAM" id="MobiDB-lite"/>
    </source>
</evidence>
<gene>
    <name evidence="2" type="ORF">LMG29542_07990</name>
</gene>
<keyword evidence="3" id="KW-1185">Reference proteome</keyword>
<dbReference type="AlphaFoldDB" id="A0A6J5FAB4"/>
<proteinExistence type="predicted"/>
<evidence type="ECO:0000313" key="2">
    <source>
        <dbReference type="EMBL" id="CAB3774612.1"/>
    </source>
</evidence>
<evidence type="ECO:0000313" key="3">
    <source>
        <dbReference type="Proteomes" id="UP000494363"/>
    </source>
</evidence>
<sequence>MRSNVVRQNSTARSSGSSYGNTGFPDGDNAGAGAKSPTRSIGGGGKSQTLVGLRPTGANFTTRDVVEDDRLFGPFASYIDEHPEDAGRIARYVARLRSTVSGRAVLKEIGEEVRLKIQYRLNKNEVERGVSTADPKERQRYAQALHYAIGTLESGFARGALGRRTIRRAAGELMERLDEQAMERGIISEWDYKALADRLKEVHNK</sequence>